<dbReference type="Proteomes" id="UP000265520">
    <property type="component" value="Unassembled WGS sequence"/>
</dbReference>
<dbReference type="PANTHER" id="PTHR33646:SF2">
    <property type="entry name" value="F20H23.8 PROTEIN"/>
    <property type="match status" value="1"/>
</dbReference>
<dbReference type="AlphaFoldDB" id="A0A392NE75"/>
<keyword evidence="1" id="KW-0472">Membrane</keyword>
<feature type="non-terminal residue" evidence="3">
    <location>
        <position position="224"/>
    </location>
</feature>
<dbReference type="PANTHER" id="PTHR33646">
    <property type="entry name" value="GB|AAF00631.1"/>
    <property type="match status" value="1"/>
</dbReference>
<protein>
    <recommendedName>
        <fullName evidence="2">DUF6821 domain-containing protein</fullName>
    </recommendedName>
</protein>
<dbReference type="InterPro" id="IPR049224">
    <property type="entry name" value="DUF6821"/>
</dbReference>
<proteinExistence type="predicted"/>
<evidence type="ECO:0000259" key="2">
    <source>
        <dbReference type="Pfam" id="PF20705"/>
    </source>
</evidence>
<keyword evidence="4" id="KW-1185">Reference proteome</keyword>
<evidence type="ECO:0000313" key="3">
    <source>
        <dbReference type="EMBL" id="MCH96854.1"/>
    </source>
</evidence>
<gene>
    <name evidence="3" type="ORF">A2U01_0017844</name>
</gene>
<keyword evidence="1" id="KW-0812">Transmembrane</keyword>
<accession>A0A392NE75</accession>
<dbReference type="EMBL" id="LXQA010033445">
    <property type="protein sequence ID" value="MCH96854.1"/>
    <property type="molecule type" value="Genomic_DNA"/>
</dbReference>
<name>A0A392NE75_9FABA</name>
<feature type="domain" description="DUF6821" evidence="2">
    <location>
        <begin position="99"/>
        <end position="224"/>
    </location>
</feature>
<organism evidence="3 4">
    <name type="scientific">Trifolium medium</name>
    <dbReference type="NCBI Taxonomy" id="97028"/>
    <lineage>
        <taxon>Eukaryota</taxon>
        <taxon>Viridiplantae</taxon>
        <taxon>Streptophyta</taxon>
        <taxon>Embryophyta</taxon>
        <taxon>Tracheophyta</taxon>
        <taxon>Spermatophyta</taxon>
        <taxon>Magnoliopsida</taxon>
        <taxon>eudicotyledons</taxon>
        <taxon>Gunneridae</taxon>
        <taxon>Pentapetalae</taxon>
        <taxon>rosids</taxon>
        <taxon>fabids</taxon>
        <taxon>Fabales</taxon>
        <taxon>Fabaceae</taxon>
        <taxon>Papilionoideae</taxon>
        <taxon>50 kb inversion clade</taxon>
        <taxon>NPAAA clade</taxon>
        <taxon>Hologalegina</taxon>
        <taxon>IRL clade</taxon>
        <taxon>Trifolieae</taxon>
        <taxon>Trifolium</taxon>
    </lineage>
</organism>
<feature type="transmembrane region" description="Helical" evidence="1">
    <location>
        <begin position="177"/>
        <end position="200"/>
    </location>
</feature>
<keyword evidence="1" id="KW-1133">Transmembrane helix</keyword>
<reference evidence="3 4" key="1">
    <citation type="journal article" date="2018" name="Front. Plant Sci.">
        <title>Red Clover (Trifolium pratense) and Zigzag Clover (T. medium) - A Picture of Genomic Similarities and Differences.</title>
        <authorList>
            <person name="Dluhosova J."/>
            <person name="Istvanek J."/>
            <person name="Nedelnik J."/>
            <person name="Repkova J."/>
        </authorList>
    </citation>
    <scope>NUCLEOTIDE SEQUENCE [LARGE SCALE GENOMIC DNA]</scope>
    <source>
        <strain evidence="4">cv. 10/8</strain>
        <tissue evidence="3">Leaf</tissue>
    </source>
</reference>
<sequence length="224" mass="25696">MDINEWVILSDESVFNGDEKQIFSGKRNSFSDSLSIYDKDYFCTSPKSSKTIEIESPKVPKLLIHVPIQLEPKFENFPNEELVKENTEKIKAPQIEEPDQDSVSQVFFQMKENKFVDMKLESPKSSTSSGRGLFSPLDAEMEIMTSPRMKNLEKEIMYYDDEKEGEDMNGGFNFWKWSLTGVGAICSFGVAAATICVLFFGSQQKNNKLQLDQKIRFQIYTDDK</sequence>
<evidence type="ECO:0000256" key="1">
    <source>
        <dbReference type="SAM" id="Phobius"/>
    </source>
</evidence>
<dbReference type="Pfam" id="PF20705">
    <property type="entry name" value="DUF6821"/>
    <property type="match status" value="1"/>
</dbReference>
<evidence type="ECO:0000313" key="4">
    <source>
        <dbReference type="Proteomes" id="UP000265520"/>
    </source>
</evidence>
<comment type="caution">
    <text evidence="3">The sequence shown here is derived from an EMBL/GenBank/DDBJ whole genome shotgun (WGS) entry which is preliminary data.</text>
</comment>
<dbReference type="InterPro" id="IPR045883">
    <property type="entry name" value="At4g13530-like"/>
</dbReference>